<dbReference type="AlphaFoldDB" id="A0A165C802"/>
<dbReference type="RefSeq" id="XP_040760102.1">
    <property type="nucleotide sequence ID" value="XM_040902358.1"/>
</dbReference>
<dbReference type="STRING" id="1314785.A0A165C802"/>
<dbReference type="PANTHER" id="PTHR31649:SF1">
    <property type="entry name" value="FARNESOIC ACID O-METHYL TRANSFERASE DOMAIN-CONTAINING PROTEIN"/>
    <property type="match status" value="1"/>
</dbReference>
<evidence type="ECO:0000313" key="2">
    <source>
        <dbReference type="Proteomes" id="UP000076871"/>
    </source>
</evidence>
<dbReference type="OrthoDB" id="2142040at2759"/>
<dbReference type="InParanoid" id="A0A165C802"/>
<protein>
    <submittedName>
        <fullName evidence="1">Uncharacterized protein</fullName>
    </submittedName>
</protein>
<dbReference type="EMBL" id="KV427653">
    <property type="protein sequence ID" value="KZT02362.1"/>
    <property type="molecule type" value="Genomic_DNA"/>
</dbReference>
<dbReference type="InterPro" id="IPR006616">
    <property type="entry name" value="DM9_repeat"/>
</dbReference>
<dbReference type="SMART" id="SM00696">
    <property type="entry name" value="DM9"/>
    <property type="match status" value="1"/>
</dbReference>
<gene>
    <name evidence="1" type="ORF">LAESUDRAFT_414496</name>
</gene>
<organism evidence="1 2">
    <name type="scientific">Laetiporus sulphureus 93-53</name>
    <dbReference type="NCBI Taxonomy" id="1314785"/>
    <lineage>
        <taxon>Eukaryota</taxon>
        <taxon>Fungi</taxon>
        <taxon>Dikarya</taxon>
        <taxon>Basidiomycota</taxon>
        <taxon>Agaricomycotina</taxon>
        <taxon>Agaricomycetes</taxon>
        <taxon>Polyporales</taxon>
        <taxon>Laetiporus</taxon>
    </lineage>
</organism>
<evidence type="ECO:0000313" key="1">
    <source>
        <dbReference type="EMBL" id="KZT02362.1"/>
    </source>
</evidence>
<dbReference type="PANTHER" id="PTHR31649">
    <property type="entry name" value="AGAP009604-PA"/>
    <property type="match status" value="1"/>
</dbReference>
<dbReference type="Proteomes" id="UP000076871">
    <property type="component" value="Unassembled WGS sequence"/>
</dbReference>
<proteinExistence type="predicted"/>
<accession>A0A165C802</accession>
<keyword evidence="2" id="KW-1185">Reference proteome</keyword>
<reference evidence="1 2" key="1">
    <citation type="journal article" date="2016" name="Mol. Biol. Evol.">
        <title>Comparative Genomics of Early-Diverging Mushroom-Forming Fungi Provides Insights into the Origins of Lignocellulose Decay Capabilities.</title>
        <authorList>
            <person name="Nagy L.G."/>
            <person name="Riley R."/>
            <person name="Tritt A."/>
            <person name="Adam C."/>
            <person name="Daum C."/>
            <person name="Floudas D."/>
            <person name="Sun H."/>
            <person name="Yadav J.S."/>
            <person name="Pangilinan J."/>
            <person name="Larsson K.H."/>
            <person name="Matsuura K."/>
            <person name="Barry K."/>
            <person name="Labutti K."/>
            <person name="Kuo R."/>
            <person name="Ohm R.A."/>
            <person name="Bhattacharya S.S."/>
            <person name="Shirouzu T."/>
            <person name="Yoshinaga Y."/>
            <person name="Martin F.M."/>
            <person name="Grigoriev I.V."/>
            <person name="Hibbett D.S."/>
        </authorList>
    </citation>
    <scope>NUCLEOTIDE SEQUENCE [LARGE SCALE GENOMIC DNA]</scope>
    <source>
        <strain evidence="1 2">93-53</strain>
    </source>
</reference>
<dbReference type="GeneID" id="63819389"/>
<sequence>MGPVKFESASDLFNNSLTALIWVAASKDVLPKNCIRHAVHTRDGSSTYVARAFYQGGLHPGKGIDTQCWISYDGKEIWKENNFELLTGHSAAVKWVHVRGAFDPVLLGDSVPVQAGYEANGEHLYVAQAHFGKGVSWQCGKVKLGSPAMIPCFGKEHLFQEYLVMVYG</sequence>
<name>A0A165C802_9APHY</name>
<dbReference type="Pfam" id="PF11901">
    <property type="entry name" value="DM9"/>
    <property type="match status" value="1"/>
</dbReference>